<keyword evidence="2" id="KW-1185">Reference proteome</keyword>
<evidence type="ECO:0000313" key="2">
    <source>
        <dbReference type="Proteomes" id="UP001065174"/>
    </source>
</evidence>
<dbReference type="Proteomes" id="UP001065174">
    <property type="component" value="Chromosome"/>
</dbReference>
<dbReference type="EMBL" id="CP106679">
    <property type="protein sequence ID" value="UXP32214.1"/>
    <property type="molecule type" value="Genomic_DNA"/>
</dbReference>
<accession>A0ABY6CNV0</accession>
<sequence length="366" mass="40236">MKKYKGIILIMVLGVLAFGCYDDREEDFAFEPFTEVLFPYSSGEWTAIDNLTIEVESVDLQSANVEAILEGTVINLGTVNFSNGIATIQTTWSEIKDANRIDVIAEDANTGNEFRTKYSITKAEPMSTKAPATVHNDSTATVQIKASTRQTNIKSIKLFRKYETEDTFQEVYSQALSSLTFDGEYSFVVPKESDLGLNTKIYFRSEIVSEAGLMAAQEIEMLVIPIELNSVGEEILTLDGANSFNLSSMMIGSEDDIDAENQDVILVSNANTLELISNAVSGTEYVISEDFDFETADFQSVRDAYAMGTPSSKISDLTVGISDISILIKVGKPTSKSNEYAVIRILEIVKSSEGSTTVRLSYKGRL</sequence>
<protein>
    <submittedName>
        <fullName evidence="1">Uncharacterized protein</fullName>
    </submittedName>
</protein>
<organism evidence="1 2">
    <name type="scientific">Reichenbachiella agarivorans</name>
    <dbReference type="NCBI Taxonomy" id="2979464"/>
    <lineage>
        <taxon>Bacteria</taxon>
        <taxon>Pseudomonadati</taxon>
        <taxon>Bacteroidota</taxon>
        <taxon>Cytophagia</taxon>
        <taxon>Cytophagales</taxon>
        <taxon>Reichenbachiellaceae</taxon>
        <taxon>Reichenbachiella</taxon>
    </lineage>
</organism>
<proteinExistence type="predicted"/>
<name>A0ABY6CNV0_9BACT</name>
<evidence type="ECO:0000313" key="1">
    <source>
        <dbReference type="EMBL" id="UXP32214.1"/>
    </source>
</evidence>
<dbReference type="PROSITE" id="PS51257">
    <property type="entry name" value="PROKAR_LIPOPROTEIN"/>
    <property type="match status" value="1"/>
</dbReference>
<dbReference type="RefSeq" id="WP_262309650.1">
    <property type="nucleotide sequence ID" value="NZ_CP106679.1"/>
</dbReference>
<reference evidence="1" key="1">
    <citation type="submission" date="2022-09" db="EMBL/GenBank/DDBJ databases">
        <title>Comparative genomics and taxonomic characterization of three novel marine species of genus Reichenbachiella exhibiting antioxidant and polysaccharide degradation activities.</title>
        <authorList>
            <person name="Muhammad N."/>
            <person name="Lee Y.-J."/>
            <person name="Ko J."/>
            <person name="Kim S.-G."/>
        </authorList>
    </citation>
    <scope>NUCLEOTIDE SEQUENCE</scope>
    <source>
        <strain evidence="1">BKB1-1</strain>
    </source>
</reference>
<gene>
    <name evidence="1" type="ORF">N6H18_17890</name>
</gene>